<evidence type="ECO:0000256" key="9">
    <source>
        <dbReference type="ARBA" id="ARBA00023136"/>
    </source>
</evidence>
<dbReference type="InterPro" id="IPR004074">
    <property type="entry name" value="IL-1_rcpt_I/II-typ"/>
</dbReference>
<keyword evidence="12" id="KW-0325">Glycoprotein</keyword>
<keyword evidence="11 16" id="KW-0675">Receptor</keyword>
<evidence type="ECO:0000256" key="4">
    <source>
        <dbReference type="ARBA" id="ARBA00022729"/>
    </source>
</evidence>
<keyword evidence="9" id="KW-0472">Membrane</keyword>
<evidence type="ECO:0000256" key="12">
    <source>
        <dbReference type="ARBA" id="ARBA00023180"/>
    </source>
</evidence>
<keyword evidence="10" id="KW-1015">Disulfide bond</keyword>
<dbReference type="RefSeq" id="XP_018102566.1">
    <property type="nucleotide sequence ID" value="XM_018247077.2"/>
</dbReference>
<dbReference type="Gene3D" id="2.60.40.10">
    <property type="entry name" value="Immunoglobulins"/>
    <property type="match status" value="3"/>
</dbReference>
<dbReference type="PRINTS" id="PR01537">
    <property type="entry name" value="INTRLKN1R1F"/>
</dbReference>
<keyword evidence="6" id="KW-0378">Hydrolase</keyword>
<keyword evidence="15" id="KW-1185">Reference proteome</keyword>
<dbReference type="Pfam" id="PF01582">
    <property type="entry name" value="TIR"/>
    <property type="match status" value="1"/>
</dbReference>
<dbReference type="STRING" id="8355.A0A1L8HGP1"/>
<dbReference type="OMA" id="FLPFERY"/>
<evidence type="ECO:0000256" key="13">
    <source>
        <dbReference type="ARBA" id="ARBA00023198"/>
    </source>
</evidence>
<proteinExistence type="inferred from homology"/>
<dbReference type="GO" id="GO:0007166">
    <property type="term" value="P:cell surface receptor signaling pathway"/>
    <property type="evidence" value="ECO:0000318"/>
    <property type="project" value="GO_Central"/>
</dbReference>
<dbReference type="InterPro" id="IPR015621">
    <property type="entry name" value="IL-1_rcpt_fam"/>
</dbReference>
<dbReference type="SUPFAM" id="SSF48726">
    <property type="entry name" value="Immunoglobulin"/>
    <property type="match status" value="1"/>
</dbReference>
<evidence type="ECO:0000256" key="3">
    <source>
        <dbReference type="ARBA" id="ARBA00022692"/>
    </source>
</evidence>
<dbReference type="PROSITE" id="PS50835">
    <property type="entry name" value="IG_LIKE"/>
    <property type="match status" value="2"/>
</dbReference>
<accession>A0A1L8HGP1</accession>
<dbReference type="AlphaFoldDB" id="A0A1L8HGP1"/>
<dbReference type="Bgee" id="108708407">
    <property type="expression patterns" value="Expressed in liver and 4 other cell types or tissues"/>
</dbReference>
<dbReference type="SMART" id="SM00409">
    <property type="entry name" value="IG"/>
    <property type="match status" value="3"/>
</dbReference>
<dbReference type="KEGG" id="xla:108708407"/>
<comment type="subcellular location">
    <subcellularLocation>
        <location evidence="1">Membrane</location>
        <topology evidence="1">Single-pass type I membrane protein</topology>
    </subcellularLocation>
</comment>
<dbReference type="GO" id="GO:0004908">
    <property type="term" value="F:interleukin-1 receptor activity"/>
    <property type="evidence" value="ECO:0007669"/>
    <property type="project" value="InterPro"/>
</dbReference>
<dbReference type="InterPro" id="IPR035897">
    <property type="entry name" value="Toll_tir_struct_dom_sf"/>
</dbReference>
<dbReference type="PANTHER" id="PTHR11890">
    <property type="entry name" value="INTERLEUKIN-1 RECEPTOR FAMILY MEMBER"/>
    <property type="match status" value="1"/>
</dbReference>
<dbReference type="InterPro" id="IPR013783">
    <property type="entry name" value="Ig-like_fold"/>
</dbReference>
<dbReference type="Gene3D" id="3.40.50.10140">
    <property type="entry name" value="Toll/interleukin-1 receptor homology (TIR) domain"/>
    <property type="match status" value="1"/>
</dbReference>
<dbReference type="InterPro" id="IPR003599">
    <property type="entry name" value="Ig_sub"/>
</dbReference>
<reference evidence="16" key="1">
    <citation type="submission" date="2025-08" db="UniProtKB">
        <authorList>
            <consortium name="RefSeq"/>
        </authorList>
    </citation>
    <scope>IDENTIFICATION</scope>
    <source>
        <strain evidence="16">J_2021</strain>
        <tissue evidence="16">Erythrocytes</tissue>
    </source>
</reference>
<keyword evidence="13" id="KW-0395">Inflammatory response</keyword>
<dbReference type="GO" id="GO:0006954">
    <property type="term" value="P:inflammatory response"/>
    <property type="evidence" value="ECO:0007669"/>
    <property type="project" value="UniProtKB-KW"/>
</dbReference>
<keyword evidence="7" id="KW-1133">Transmembrane helix</keyword>
<dbReference type="PaxDb" id="8355-A0A1L8HGP1"/>
<dbReference type="GO" id="GO:0005886">
    <property type="term" value="C:plasma membrane"/>
    <property type="evidence" value="ECO:0000318"/>
    <property type="project" value="GO_Central"/>
</dbReference>
<keyword evidence="14" id="KW-0393">Immunoglobulin domain</keyword>
<dbReference type="Xenbase" id="XB-GENE-6488807">
    <property type="gene designation" value="il18r1.L"/>
</dbReference>
<comment type="similarity">
    <text evidence="2">Belongs to the interleukin-1 receptor family.</text>
</comment>
<gene>
    <name evidence="17" type="primary">il18r1.L</name>
    <name evidence="16" type="synonym">il18r1.1.L</name>
</gene>
<dbReference type="FunFam" id="3.40.50.10140:FF:000002">
    <property type="entry name" value="Interleukin 1 receptor accessory protein"/>
    <property type="match status" value="1"/>
</dbReference>
<evidence type="ECO:0000313" key="15">
    <source>
        <dbReference type="Proteomes" id="UP000186698"/>
    </source>
</evidence>
<dbReference type="Proteomes" id="UP000186698">
    <property type="component" value="Chromosome 2L"/>
</dbReference>
<evidence type="ECO:0000256" key="11">
    <source>
        <dbReference type="ARBA" id="ARBA00023170"/>
    </source>
</evidence>
<evidence type="ECO:0000256" key="2">
    <source>
        <dbReference type="ARBA" id="ARBA00009752"/>
    </source>
</evidence>
<dbReference type="AGR" id="Xenbase:XB-GENE-6488807"/>
<keyword evidence="5" id="KW-0677">Repeat</keyword>
<dbReference type="GeneID" id="108708407"/>
<sequence>MSRGGTTFSFLMIVCYLRTVNSQATKCAVDEEHYVLQCLWRKPALVDNMLKNNESSISWHRVQSDTDVKITADNTSRIVSKGHKLQFWPVYLNDSGDYYCLIQNIESRTIRVKVVEKSEKQCNTPCSDSKKTSMGRHVVVNFLPFERYKDSGTNYSIFVYKNCDLYAFNVSQISFDAVQKSDEASYTFVLTIPHNGRTYSISRRINLTVAVPKENIKPYLKGIGNVTTTDIELGTNITLQCEAFLGYNDRPFDVSIFWLQLNSSKTESKQKEQYDFLEYCSNKTYKKCYTPQKKVYADGSFSVITVLHIISANEYDVKNHYKCKMDTTTGGESRVFSLRIKEKPQDISRGDFTKSIVAAVLSSLCILLLALLCVKFRIDIVLIWRTLQGKDETNGDGKQYDAYLSFMSNPAAEDEEEMEFATKTLPTALENIFGYKLCIFERDVIPGGVKVDDIHSFLDKSRRLIILFSRNYIADNALYELEAGLHKAMVEREIKVILIECTPLHELNVVPESLHLLKTSNTVKWKGNKSRPLNSRFWKKIQYLMPAKPINHQMLLNG</sequence>
<evidence type="ECO:0000256" key="5">
    <source>
        <dbReference type="ARBA" id="ARBA00022737"/>
    </source>
</evidence>
<dbReference type="PRINTS" id="PR01536">
    <property type="entry name" value="INTRLKN1R12F"/>
</dbReference>
<evidence type="ECO:0000313" key="16">
    <source>
        <dbReference type="RefSeq" id="XP_018102566.1"/>
    </source>
</evidence>
<dbReference type="SMART" id="SM00255">
    <property type="entry name" value="TIR"/>
    <property type="match status" value="1"/>
</dbReference>
<keyword evidence="3" id="KW-0812">Transmembrane</keyword>
<dbReference type="SUPFAM" id="SSF52200">
    <property type="entry name" value="Toll/Interleukin receptor TIR domain"/>
    <property type="match status" value="1"/>
</dbReference>
<keyword evidence="4" id="KW-0732">Signal</keyword>
<protein>
    <submittedName>
        <fullName evidence="16">Interleukin-18 receptor 1</fullName>
    </submittedName>
</protein>
<dbReference type="InterPro" id="IPR000157">
    <property type="entry name" value="TIR_dom"/>
</dbReference>
<evidence type="ECO:0000256" key="8">
    <source>
        <dbReference type="ARBA" id="ARBA00023027"/>
    </source>
</evidence>
<dbReference type="InterPro" id="IPR036179">
    <property type="entry name" value="Ig-like_dom_sf"/>
</dbReference>
<dbReference type="InterPro" id="IPR007110">
    <property type="entry name" value="Ig-like_dom"/>
</dbReference>
<evidence type="ECO:0000256" key="6">
    <source>
        <dbReference type="ARBA" id="ARBA00022801"/>
    </source>
</evidence>
<dbReference type="GO" id="GO:0009986">
    <property type="term" value="C:cell surface"/>
    <property type="evidence" value="ECO:0000318"/>
    <property type="project" value="GO_Central"/>
</dbReference>
<dbReference type="PROSITE" id="PS50104">
    <property type="entry name" value="TIR"/>
    <property type="match status" value="1"/>
</dbReference>
<dbReference type="GO" id="GO:0016787">
    <property type="term" value="F:hydrolase activity"/>
    <property type="evidence" value="ECO:0007669"/>
    <property type="project" value="UniProtKB-KW"/>
</dbReference>
<dbReference type="Pfam" id="PF18452">
    <property type="entry name" value="Ig_6"/>
    <property type="match status" value="1"/>
</dbReference>
<dbReference type="CTD" id="108708407"/>
<dbReference type="OrthoDB" id="9940746at2759"/>
<evidence type="ECO:0000256" key="14">
    <source>
        <dbReference type="ARBA" id="ARBA00023319"/>
    </source>
</evidence>
<keyword evidence="8" id="KW-0520">NAD</keyword>
<evidence type="ECO:0000256" key="7">
    <source>
        <dbReference type="ARBA" id="ARBA00022989"/>
    </source>
</evidence>
<dbReference type="PANTHER" id="PTHR11890:SF46">
    <property type="entry name" value="INTERLEUKIN 18 RECEPTOR 1, GENE 1"/>
    <property type="match status" value="1"/>
</dbReference>
<evidence type="ECO:0000313" key="17">
    <source>
        <dbReference type="Xenbase" id="XB-GENE-6488807"/>
    </source>
</evidence>
<evidence type="ECO:0000256" key="10">
    <source>
        <dbReference type="ARBA" id="ARBA00023157"/>
    </source>
</evidence>
<organism evidence="15 16">
    <name type="scientific">Xenopus laevis</name>
    <name type="common">African clawed frog</name>
    <dbReference type="NCBI Taxonomy" id="8355"/>
    <lineage>
        <taxon>Eukaryota</taxon>
        <taxon>Metazoa</taxon>
        <taxon>Chordata</taxon>
        <taxon>Craniata</taxon>
        <taxon>Vertebrata</taxon>
        <taxon>Euteleostomi</taxon>
        <taxon>Amphibia</taxon>
        <taxon>Batrachia</taxon>
        <taxon>Anura</taxon>
        <taxon>Pipoidea</taxon>
        <taxon>Pipidae</taxon>
        <taxon>Xenopodinae</taxon>
        <taxon>Xenopus</taxon>
        <taxon>Xenopus</taxon>
    </lineage>
</organism>
<evidence type="ECO:0000256" key="1">
    <source>
        <dbReference type="ARBA" id="ARBA00004479"/>
    </source>
</evidence>
<dbReference type="InterPro" id="IPR041416">
    <property type="entry name" value="IL-1RAcP-like_ig"/>
</dbReference>
<name>A0A1L8HGP1_XENLA</name>